<comment type="caution">
    <text evidence="2">The sequence shown here is derived from an EMBL/GenBank/DDBJ whole genome shotgun (WGS) entry which is preliminary data.</text>
</comment>
<dbReference type="InterPro" id="IPR004328">
    <property type="entry name" value="BRO1_dom"/>
</dbReference>
<evidence type="ECO:0000313" key="2">
    <source>
        <dbReference type="EMBL" id="MED6159841.1"/>
    </source>
</evidence>
<accession>A0ABU6UF20</accession>
<organism evidence="2 3">
    <name type="scientific">Stylosanthes scabra</name>
    <dbReference type="NCBI Taxonomy" id="79078"/>
    <lineage>
        <taxon>Eukaryota</taxon>
        <taxon>Viridiplantae</taxon>
        <taxon>Streptophyta</taxon>
        <taxon>Embryophyta</taxon>
        <taxon>Tracheophyta</taxon>
        <taxon>Spermatophyta</taxon>
        <taxon>Magnoliopsida</taxon>
        <taxon>eudicotyledons</taxon>
        <taxon>Gunneridae</taxon>
        <taxon>Pentapetalae</taxon>
        <taxon>rosids</taxon>
        <taxon>fabids</taxon>
        <taxon>Fabales</taxon>
        <taxon>Fabaceae</taxon>
        <taxon>Papilionoideae</taxon>
        <taxon>50 kb inversion clade</taxon>
        <taxon>dalbergioids sensu lato</taxon>
        <taxon>Dalbergieae</taxon>
        <taxon>Pterocarpus clade</taxon>
        <taxon>Stylosanthes</taxon>
    </lineage>
</organism>
<evidence type="ECO:0000313" key="3">
    <source>
        <dbReference type="Proteomes" id="UP001341840"/>
    </source>
</evidence>
<dbReference type="PANTHER" id="PTHR23031">
    <property type="entry name" value="RHOPHILIN"/>
    <property type="match status" value="1"/>
</dbReference>
<dbReference type="InterPro" id="IPR047138">
    <property type="entry name" value="RHPN1_2"/>
</dbReference>
<proteinExistence type="predicted"/>
<protein>
    <recommendedName>
        <fullName evidence="1">BRO1 domain-containing protein</fullName>
    </recommendedName>
</protein>
<dbReference type="Gene3D" id="1.25.40.280">
    <property type="entry name" value="alix/aip1 like domains"/>
    <property type="match status" value="1"/>
</dbReference>
<dbReference type="Pfam" id="PF03097">
    <property type="entry name" value="BRO1"/>
    <property type="match status" value="1"/>
</dbReference>
<gene>
    <name evidence="2" type="ORF">PIB30_045896</name>
</gene>
<reference evidence="2 3" key="1">
    <citation type="journal article" date="2023" name="Plants (Basel)">
        <title>Bridging the Gap: Combining Genomics and Transcriptomics Approaches to Understand Stylosanthes scabra, an Orphan Legume from the Brazilian Caatinga.</title>
        <authorList>
            <person name="Ferreira-Neto J.R.C."/>
            <person name="da Silva M.D."/>
            <person name="Binneck E."/>
            <person name="de Melo N.F."/>
            <person name="da Silva R.H."/>
            <person name="de Melo A.L.T.M."/>
            <person name="Pandolfi V."/>
            <person name="Bustamante F.O."/>
            <person name="Brasileiro-Vidal A.C."/>
            <person name="Benko-Iseppon A.M."/>
        </authorList>
    </citation>
    <scope>NUCLEOTIDE SEQUENCE [LARGE SCALE GENOMIC DNA]</scope>
    <source>
        <tissue evidence="2">Leaves</tissue>
    </source>
</reference>
<dbReference type="EMBL" id="JASCZI010121112">
    <property type="protein sequence ID" value="MED6159841.1"/>
    <property type="molecule type" value="Genomic_DNA"/>
</dbReference>
<dbReference type="InterPro" id="IPR038499">
    <property type="entry name" value="BRO1_sf"/>
</dbReference>
<sequence length="193" mass="21861">MTNSPNPPIFVWYNAFNPQQHSSQHNIHLEKASVLFNLGALCTNIGISCNLTTNQGRLLAEGALNDASFWFFLLLKLEAEKASATMDLSVICVRFLRETIIHQLADFKYEGPRSRPRSRSDLSSFYGRPVAQHYHDAYDMSVNDAPCWIPGIVTLNPCFKMDVKHHAWTFSAGLALSRLRMEILWPTFRGSNS</sequence>
<evidence type="ECO:0000259" key="1">
    <source>
        <dbReference type="Pfam" id="PF03097"/>
    </source>
</evidence>
<dbReference type="Proteomes" id="UP001341840">
    <property type="component" value="Unassembled WGS sequence"/>
</dbReference>
<name>A0ABU6UF20_9FABA</name>
<keyword evidence="3" id="KW-1185">Reference proteome</keyword>
<dbReference type="PANTHER" id="PTHR23031:SF15">
    <property type="entry name" value="LD12055P"/>
    <property type="match status" value="1"/>
</dbReference>
<feature type="domain" description="BRO1" evidence="1">
    <location>
        <begin position="10"/>
        <end position="101"/>
    </location>
</feature>